<feature type="transmembrane region" description="Helical" evidence="2">
    <location>
        <begin position="83"/>
        <end position="100"/>
    </location>
</feature>
<comment type="caution">
    <text evidence="3">The sequence shown here is derived from an EMBL/GenBank/DDBJ whole genome shotgun (WGS) entry which is preliminary data.</text>
</comment>
<feature type="compositionally biased region" description="Basic and acidic residues" evidence="1">
    <location>
        <begin position="424"/>
        <end position="437"/>
    </location>
</feature>
<protein>
    <recommendedName>
        <fullName evidence="5">O-antigen polymerase</fullName>
    </recommendedName>
</protein>
<evidence type="ECO:0008006" key="5">
    <source>
        <dbReference type="Google" id="ProtNLM"/>
    </source>
</evidence>
<evidence type="ECO:0000256" key="1">
    <source>
        <dbReference type="SAM" id="MobiDB-lite"/>
    </source>
</evidence>
<feature type="transmembrane region" description="Helical" evidence="2">
    <location>
        <begin position="360"/>
        <end position="375"/>
    </location>
</feature>
<feature type="transmembrane region" description="Helical" evidence="2">
    <location>
        <begin position="165"/>
        <end position="186"/>
    </location>
</feature>
<gene>
    <name evidence="3" type="ORF">JYT35_00245</name>
</gene>
<evidence type="ECO:0000313" key="4">
    <source>
        <dbReference type="Proteomes" id="UP000724964"/>
    </source>
</evidence>
<evidence type="ECO:0000313" key="3">
    <source>
        <dbReference type="EMBL" id="MBN4059529.1"/>
    </source>
</evidence>
<feature type="transmembrane region" description="Helical" evidence="2">
    <location>
        <begin position="107"/>
        <end position="125"/>
    </location>
</feature>
<feature type="transmembrane region" description="Helical" evidence="2">
    <location>
        <begin position="216"/>
        <end position="232"/>
    </location>
</feature>
<proteinExistence type="predicted"/>
<feature type="transmembrane region" description="Helical" evidence="2">
    <location>
        <begin position="244"/>
        <end position="262"/>
    </location>
</feature>
<feature type="transmembrane region" description="Helical" evidence="2">
    <location>
        <begin position="193"/>
        <end position="210"/>
    </location>
</feature>
<feature type="transmembrane region" description="Helical" evidence="2">
    <location>
        <begin position="57"/>
        <end position="77"/>
    </location>
</feature>
<dbReference type="Proteomes" id="UP000724964">
    <property type="component" value="Unassembled WGS sequence"/>
</dbReference>
<dbReference type="EMBL" id="JAFIUH010000002">
    <property type="protein sequence ID" value="MBN4059529.1"/>
    <property type="molecule type" value="Genomic_DNA"/>
</dbReference>
<accession>A0ABS3APX9</accession>
<reference evidence="3" key="1">
    <citation type="submission" date="2021-02" db="EMBL/GenBank/DDBJ databases">
        <title>Activity-based single-cell genomes from oceanic crustal fluid captures similar information to metagenomic and metatranscriptomic surveys with orders of magnitude less sampling.</title>
        <authorList>
            <person name="D'Angelo T.S."/>
            <person name="Orcutt B.N."/>
        </authorList>
    </citation>
    <scope>NUCLEOTIDE SEQUENCE [LARGE SCALE GENOMIC DNA]</scope>
    <source>
        <strain evidence="3">AH-315-J10</strain>
    </source>
</reference>
<name>A0ABS3APX9_9ACTN</name>
<keyword evidence="2" id="KW-0812">Transmembrane</keyword>
<feature type="transmembrane region" description="Helical" evidence="2">
    <location>
        <begin position="27"/>
        <end position="45"/>
    </location>
</feature>
<feature type="transmembrane region" description="Helical" evidence="2">
    <location>
        <begin position="325"/>
        <end position="348"/>
    </location>
</feature>
<feature type="region of interest" description="Disordered" evidence="1">
    <location>
        <begin position="407"/>
        <end position="437"/>
    </location>
</feature>
<evidence type="ECO:0000256" key="2">
    <source>
        <dbReference type="SAM" id="Phobius"/>
    </source>
</evidence>
<sequence>MLTALIWIVALVFPKAGLNVGDVPLTVASVVVMVYGAFHFVYPGYPPRRRDESRRFTRVHLGLGWILILSLVANLGSLDTVDLTTWLLLVGSPLAFHAGLRTKNTKRVLVVVLGSTAVVGFYGLAQNLFGVSETAVPGLTHIYGEDLIRNNPIRTASGTLKSPSFYHNGNLAAAFLLSGLGFALFASRVDRRLRGLAVLALLGAVIGVAVSLARAGALGFVVAALIALSPRYRPPWIASRAAGVASVLFVAAGAMLLGYILTGSTTFLVERYVFESLDDPTAAGRTDGYAAWWSDLTSQSFFEFFRSVIFGDWSINPVEDQLEGIPAIVASYGVFGLMAMVALVAVPFRMIREALGSEGTVYWFGLAATAAMWLIDNTFLFPPTLMTWFLLAGLTVQISIDKAATQRPDLNEHKGSSANTPAELRSRSSRLDEVSAS</sequence>
<keyword evidence="2" id="KW-1133">Transmembrane helix</keyword>
<keyword evidence="4" id="KW-1185">Reference proteome</keyword>
<keyword evidence="2" id="KW-0472">Membrane</keyword>
<organism evidence="3 4">
    <name type="scientific">Acidimicrobium ferrooxidans</name>
    <dbReference type="NCBI Taxonomy" id="53635"/>
    <lineage>
        <taxon>Bacteria</taxon>
        <taxon>Bacillati</taxon>
        <taxon>Actinomycetota</taxon>
        <taxon>Acidimicrobiia</taxon>
        <taxon>Acidimicrobiales</taxon>
        <taxon>Acidimicrobiaceae</taxon>
        <taxon>Acidimicrobium</taxon>
    </lineage>
</organism>